<evidence type="ECO:0000313" key="2">
    <source>
        <dbReference type="EMBL" id="ABI67497.1"/>
    </source>
</evidence>
<feature type="signal peptide" evidence="1">
    <location>
        <begin position="1"/>
        <end position="24"/>
    </location>
</feature>
<dbReference type="OrthoDB" id="2082500at2"/>
<keyword evidence="1" id="KW-0732">Signal</keyword>
<proteinExistence type="predicted"/>
<evidence type="ECO:0000313" key="3">
    <source>
        <dbReference type="Proteomes" id="UP000001968"/>
    </source>
</evidence>
<organism evidence="2 3">
    <name type="scientific">Syntrophomonas wolfei subsp. wolfei (strain DSM 2245B / Goettingen)</name>
    <dbReference type="NCBI Taxonomy" id="335541"/>
    <lineage>
        <taxon>Bacteria</taxon>
        <taxon>Bacillati</taxon>
        <taxon>Bacillota</taxon>
        <taxon>Clostridia</taxon>
        <taxon>Eubacteriales</taxon>
        <taxon>Syntrophomonadaceae</taxon>
        <taxon>Syntrophomonas</taxon>
    </lineage>
</organism>
<dbReference type="eggNOG" id="ENOG502ZJT1">
    <property type="taxonomic scope" value="Bacteria"/>
</dbReference>
<keyword evidence="3" id="KW-1185">Reference proteome</keyword>
<dbReference type="AlphaFoldDB" id="Q0B0K7"/>
<dbReference type="HOGENOM" id="CLU_1947786_0_0_9"/>
<evidence type="ECO:0008006" key="4">
    <source>
        <dbReference type="Google" id="ProtNLM"/>
    </source>
</evidence>
<sequence>MKKTAKVMFIACVLVMIYATVAVAAVPSDSVIIGNKAFAIAYLTDPTHASEIQEALDNADPGSIWYSIDGITTGWTGIFTGSLATASEIAAFPEIQYRDAQGSLATYAAGNGDVIPGGGDVAFEVVDIY</sequence>
<evidence type="ECO:0000256" key="1">
    <source>
        <dbReference type="SAM" id="SignalP"/>
    </source>
</evidence>
<dbReference type="EMBL" id="CP000448">
    <property type="protein sequence ID" value="ABI67497.1"/>
    <property type="molecule type" value="Genomic_DNA"/>
</dbReference>
<dbReference type="RefSeq" id="WP_011639608.1">
    <property type="nucleotide sequence ID" value="NC_008346.1"/>
</dbReference>
<dbReference type="STRING" id="335541.Swol_0142"/>
<feature type="chain" id="PRO_5004168926" description="Inhibitor I9 domain-containing protein" evidence="1">
    <location>
        <begin position="25"/>
        <end position="129"/>
    </location>
</feature>
<dbReference type="Proteomes" id="UP000001968">
    <property type="component" value="Chromosome"/>
</dbReference>
<gene>
    <name evidence="2" type="ordered locus">Swol_0142</name>
</gene>
<name>Q0B0K7_SYNWW</name>
<reference evidence="3" key="1">
    <citation type="journal article" date="2010" name="Environ. Microbiol.">
        <title>The genome of Syntrophomonas wolfei: new insights into syntrophic metabolism and biohydrogen production.</title>
        <authorList>
            <person name="Sieber J.R."/>
            <person name="Sims D.R."/>
            <person name="Han C."/>
            <person name="Kim E."/>
            <person name="Lykidis A."/>
            <person name="Lapidus A.L."/>
            <person name="McDonnald E."/>
            <person name="Rohlin L."/>
            <person name="Culley D.E."/>
            <person name="Gunsalus R."/>
            <person name="McInerney M.J."/>
        </authorList>
    </citation>
    <scope>NUCLEOTIDE SEQUENCE [LARGE SCALE GENOMIC DNA]</scope>
    <source>
        <strain evidence="3">DSM 2245B / Goettingen</strain>
    </source>
</reference>
<accession>Q0B0K7</accession>
<protein>
    <recommendedName>
        <fullName evidence="4">Inhibitor I9 domain-containing protein</fullName>
    </recommendedName>
</protein>
<dbReference type="KEGG" id="swo:Swol_0142"/>